<dbReference type="RefSeq" id="XP_066070893.1">
    <property type="nucleotide sequence ID" value="XM_066214796.1"/>
</dbReference>
<sequence length="1081" mass="117962">MGCLPCGNLQPEVAHLNACYPPGKALLTAGPEYRPLAQDLSKLTYFATNKPSKLAKIGEELEKRVSKESQKATAGYPKFRASLLISLAILRAILTECKRDIALFARSALKAVDRSLEVRVYQHGGVDLEVVSRAAAAFIAFTTYTDGLAIGVDDTLTKTYFDILRKFGKLAGDITTDTSEKPDLEFQNRTRLVGLAGLHGAAVSDTMFSSTRDLSYQLALIIHPLLDNIFEGPMAELKIETVKIDTDASPSPFFSEFSAHAPTSARRAPSLHLHIPGEKGPAVSDVLSAALRTLHALVQRSNVTQTSLVVDQLGHFLDKKGWKDTERCCWLAEKLTAWITLQYRIVVPTRLVEVLANSSDGPVTVKHSSAIAMVTTVLNSTISLVGLGVSDLLQNLVSVIIRRIHVDSRDMLLSSLVQCVGSLGTHIYYADQINDTVEELALRIAEIPPSDKDRSEIIRVLTCCIIGVMLVADAADDKADNRITSSSVSTAPTHMENTVDTKDDKGKSPASPPETPLPASFFDSPHMNLHRSSRRNPISPQVWQETLPLLCEADYAIRSAYARALLLFLETELPRESINGKAEREPRPQLDPGIYRFCNALNAAIYTLVMSSCLGVEEKDVTTAPPTVRTSPGSGHSPDSIPNTEPFVVEKEQSQSSGRGTPRGDRAVSFKVNDIGEDGPSGMGAYTPSKRNYKPRRVSLPLSRLQSYTRLSSFDNVATPLDFSAVLRILDALHLVRPTIALQTGAPMLLALDKDAGNELIRKPGDERQGAWVVERKRAIRELVALLWRRIAERWGVVEVDQLANKALASIPEPFLIPALPPPPPADILLPSSDPPVAFIPHILEGESSSTAKPLLNPSIIIDALKNAKTIQIATQKDEHELEVLLSNTWSVENAVKDSVERFSSARIRPAEDDAHYHAAASLLMSMNNASYQSVSGQRGSKVVDITDLRDALGGRVDSISLSGVSAISQGTEDLFHASSNGNKLGQAPVRQINDGSDVREVLKDIFREKKKKDKIQREATTAKGINVDKESANTHQNMNVMEGPPAKVNDDELRTNLEQDSKLFASFSLEDPITVPTNNH</sequence>
<accession>A0A1E3ICQ8</accession>
<organism evidence="3 4">
    <name type="scientific">Cryptococcus depauperatus CBS 7841</name>
    <dbReference type="NCBI Taxonomy" id="1295531"/>
    <lineage>
        <taxon>Eukaryota</taxon>
        <taxon>Fungi</taxon>
        <taxon>Dikarya</taxon>
        <taxon>Basidiomycota</taxon>
        <taxon>Agaricomycotina</taxon>
        <taxon>Tremellomycetes</taxon>
        <taxon>Tremellales</taxon>
        <taxon>Cryptococcaceae</taxon>
        <taxon>Cryptococcus</taxon>
    </lineage>
</organism>
<evidence type="ECO:0000313" key="3">
    <source>
        <dbReference type="EMBL" id="WVN90193.1"/>
    </source>
</evidence>
<dbReference type="Pfam" id="PF21072">
    <property type="entry name" value="EFR3"/>
    <property type="match status" value="1"/>
</dbReference>
<feature type="region of interest" description="Disordered" evidence="2">
    <location>
        <begin position="481"/>
        <end position="526"/>
    </location>
</feature>
<feature type="compositionally biased region" description="Basic and acidic residues" evidence="2">
    <location>
        <begin position="497"/>
        <end position="507"/>
    </location>
</feature>
<dbReference type="VEuPathDB" id="FungiDB:L203_04105"/>
<dbReference type="KEGG" id="cdep:91089638"/>
<feature type="region of interest" description="Disordered" evidence="2">
    <location>
        <begin position="1030"/>
        <end position="1050"/>
    </location>
</feature>
<comment type="similarity">
    <text evidence="1">Belongs to the EFR3 family.</text>
</comment>
<dbReference type="OrthoDB" id="274691at2759"/>
<feature type="compositionally biased region" description="Polar residues" evidence="2">
    <location>
        <begin position="482"/>
        <end position="496"/>
    </location>
</feature>
<name>A0A1E3ICQ8_9TREE</name>
<dbReference type="SUPFAM" id="SSF48371">
    <property type="entry name" value="ARM repeat"/>
    <property type="match status" value="1"/>
</dbReference>
<dbReference type="GO" id="GO:0072659">
    <property type="term" value="P:protein localization to plasma membrane"/>
    <property type="evidence" value="ECO:0007669"/>
    <property type="project" value="InterPro"/>
</dbReference>
<reference evidence="3" key="1">
    <citation type="submission" date="2016-06" db="EMBL/GenBank/DDBJ databases">
        <authorList>
            <person name="Cuomo C."/>
            <person name="Litvintseva A."/>
            <person name="Heitman J."/>
            <person name="Chen Y."/>
            <person name="Sun S."/>
            <person name="Springer D."/>
            <person name="Dromer F."/>
            <person name="Young S."/>
            <person name="Zeng Q."/>
            <person name="Chapman S."/>
            <person name="Gujja S."/>
            <person name="Saif S."/>
            <person name="Birren B."/>
        </authorList>
    </citation>
    <scope>NUCLEOTIDE SEQUENCE</scope>
    <source>
        <strain evidence="3">CBS 7841</strain>
    </source>
</reference>
<dbReference type="InterPro" id="IPR039786">
    <property type="entry name" value="EFR3"/>
</dbReference>
<protein>
    <submittedName>
        <fullName evidence="3">Uncharacterized protein</fullName>
    </submittedName>
</protein>
<evidence type="ECO:0000313" key="4">
    <source>
        <dbReference type="Proteomes" id="UP000094043"/>
    </source>
</evidence>
<dbReference type="InterPro" id="IPR016024">
    <property type="entry name" value="ARM-type_fold"/>
</dbReference>
<dbReference type="InterPro" id="IPR049150">
    <property type="entry name" value="EFR3_HEAT-like_rpt"/>
</dbReference>
<keyword evidence="4" id="KW-1185">Reference proteome</keyword>
<proteinExistence type="inferred from homology"/>
<reference evidence="3" key="2">
    <citation type="journal article" date="2022" name="Elife">
        <title>Obligate sexual reproduction of a homothallic fungus closely related to the Cryptococcus pathogenic species complex.</title>
        <authorList>
            <person name="Passer A.R."/>
            <person name="Clancey S.A."/>
            <person name="Shea T."/>
            <person name="David-Palma M."/>
            <person name="Averette A.F."/>
            <person name="Boekhout T."/>
            <person name="Porcel B.M."/>
            <person name="Nowrousian M."/>
            <person name="Cuomo C.A."/>
            <person name="Sun S."/>
            <person name="Heitman J."/>
            <person name="Coelho M.A."/>
        </authorList>
    </citation>
    <scope>NUCLEOTIDE SEQUENCE</scope>
    <source>
        <strain evidence="3">CBS 7841</strain>
    </source>
</reference>
<dbReference type="AlphaFoldDB" id="A0A1E3ICQ8"/>
<evidence type="ECO:0000256" key="1">
    <source>
        <dbReference type="ARBA" id="ARBA00010216"/>
    </source>
</evidence>
<dbReference type="PANTHER" id="PTHR47766">
    <property type="entry name" value="PROTEIN EFR3"/>
    <property type="match status" value="1"/>
</dbReference>
<gene>
    <name evidence="3" type="ORF">L203_105429</name>
</gene>
<feature type="region of interest" description="Disordered" evidence="2">
    <location>
        <begin position="621"/>
        <end position="644"/>
    </location>
</feature>
<reference evidence="3" key="3">
    <citation type="submission" date="2024-01" db="EMBL/GenBank/DDBJ databases">
        <authorList>
            <person name="Coelho M.A."/>
            <person name="David-Palma M."/>
            <person name="Shea T."/>
            <person name="Sun S."/>
            <person name="Cuomo C.A."/>
            <person name="Heitman J."/>
        </authorList>
    </citation>
    <scope>NUCLEOTIDE SEQUENCE</scope>
    <source>
        <strain evidence="3">CBS 7841</strain>
    </source>
</reference>
<dbReference type="PANTHER" id="PTHR47766:SF1">
    <property type="entry name" value="PROTEIN EFR3"/>
    <property type="match status" value="1"/>
</dbReference>
<dbReference type="GeneID" id="91089638"/>
<evidence type="ECO:0000256" key="2">
    <source>
        <dbReference type="SAM" id="MobiDB-lite"/>
    </source>
</evidence>
<dbReference type="Proteomes" id="UP000094043">
    <property type="component" value="Chromosome 7"/>
</dbReference>
<feature type="compositionally biased region" description="Polar residues" evidence="2">
    <location>
        <begin position="624"/>
        <end position="634"/>
    </location>
</feature>
<dbReference type="EMBL" id="CP143790">
    <property type="protein sequence ID" value="WVN90193.1"/>
    <property type="molecule type" value="Genomic_DNA"/>
</dbReference>